<dbReference type="AlphaFoldDB" id="A0A699YTZ3"/>
<organism evidence="1 2">
    <name type="scientific">Haematococcus lacustris</name>
    <name type="common">Green alga</name>
    <name type="synonym">Haematococcus pluvialis</name>
    <dbReference type="NCBI Taxonomy" id="44745"/>
    <lineage>
        <taxon>Eukaryota</taxon>
        <taxon>Viridiplantae</taxon>
        <taxon>Chlorophyta</taxon>
        <taxon>core chlorophytes</taxon>
        <taxon>Chlorophyceae</taxon>
        <taxon>CS clade</taxon>
        <taxon>Chlamydomonadales</taxon>
        <taxon>Haematococcaceae</taxon>
        <taxon>Haematococcus</taxon>
    </lineage>
</organism>
<dbReference type="Proteomes" id="UP000485058">
    <property type="component" value="Unassembled WGS sequence"/>
</dbReference>
<accession>A0A699YTZ3</accession>
<dbReference type="EMBL" id="BLLF01000270">
    <property type="protein sequence ID" value="GFH09869.1"/>
    <property type="molecule type" value="Genomic_DNA"/>
</dbReference>
<keyword evidence="2" id="KW-1185">Reference proteome</keyword>
<reference evidence="1 2" key="1">
    <citation type="submission" date="2020-02" db="EMBL/GenBank/DDBJ databases">
        <title>Draft genome sequence of Haematococcus lacustris strain NIES-144.</title>
        <authorList>
            <person name="Morimoto D."/>
            <person name="Nakagawa S."/>
            <person name="Yoshida T."/>
            <person name="Sawayama S."/>
        </authorList>
    </citation>
    <scope>NUCLEOTIDE SEQUENCE [LARGE SCALE GENOMIC DNA]</scope>
    <source>
        <strain evidence="1 2">NIES-144</strain>
    </source>
</reference>
<gene>
    <name evidence="1" type="ORF">HaLaN_05094</name>
</gene>
<comment type="caution">
    <text evidence="1">The sequence shown here is derived from an EMBL/GenBank/DDBJ whole genome shotgun (WGS) entry which is preliminary data.</text>
</comment>
<evidence type="ECO:0000313" key="1">
    <source>
        <dbReference type="EMBL" id="GFH09869.1"/>
    </source>
</evidence>
<feature type="non-terminal residue" evidence="1">
    <location>
        <position position="100"/>
    </location>
</feature>
<feature type="non-terminal residue" evidence="1">
    <location>
        <position position="1"/>
    </location>
</feature>
<protein>
    <submittedName>
        <fullName evidence="1">Uncharacterized protein</fullName>
    </submittedName>
</protein>
<name>A0A699YTZ3_HAELA</name>
<sequence>MVGSPGSLQQPVALRVVHLLPGAHQGRQPGVATSAASRQTMGIKTVEAINRLTTTRAHLGGQLEGYYDMARRPAPTAAQLESLLLTRAQFGEALRRVAVA</sequence>
<proteinExistence type="predicted"/>
<evidence type="ECO:0000313" key="2">
    <source>
        <dbReference type="Proteomes" id="UP000485058"/>
    </source>
</evidence>